<proteinExistence type="predicted"/>
<evidence type="ECO:0000259" key="1">
    <source>
        <dbReference type="Pfam" id="PF25794"/>
    </source>
</evidence>
<reference evidence="2" key="1">
    <citation type="journal article" date="2014" name="Front. Microbiol.">
        <title>High frequency of phylogenetically diverse reductive dehalogenase-homologous genes in deep subseafloor sedimentary metagenomes.</title>
        <authorList>
            <person name="Kawai M."/>
            <person name="Futagami T."/>
            <person name="Toyoda A."/>
            <person name="Takaki Y."/>
            <person name="Nishi S."/>
            <person name="Hori S."/>
            <person name="Arai W."/>
            <person name="Tsubouchi T."/>
            <person name="Morono Y."/>
            <person name="Uchiyama I."/>
            <person name="Ito T."/>
            <person name="Fujiyama A."/>
            <person name="Inagaki F."/>
            <person name="Takami H."/>
        </authorList>
    </citation>
    <scope>NUCLEOTIDE SEQUENCE</scope>
    <source>
        <strain evidence="2">Expedition CK06-06</strain>
    </source>
</reference>
<dbReference type="InterPro" id="IPR058210">
    <property type="entry name" value="SACS/Nov_dom"/>
</dbReference>
<dbReference type="Gene3D" id="3.30.565.10">
    <property type="entry name" value="Histidine kinase-like ATPase, C-terminal domain"/>
    <property type="match status" value="1"/>
</dbReference>
<dbReference type="InterPro" id="IPR036890">
    <property type="entry name" value="HATPase_C_sf"/>
</dbReference>
<dbReference type="EMBL" id="BARV01007971">
    <property type="protein sequence ID" value="GAI15027.1"/>
    <property type="molecule type" value="Genomic_DNA"/>
</dbReference>
<evidence type="ECO:0000313" key="2">
    <source>
        <dbReference type="EMBL" id="GAI15027.1"/>
    </source>
</evidence>
<protein>
    <recommendedName>
        <fullName evidence="1">Sacsin/Nov domain-containing protein</fullName>
    </recommendedName>
</protein>
<dbReference type="Pfam" id="PF25794">
    <property type="entry name" value="SACS"/>
    <property type="match status" value="1"/>
</dbReference>
<dbReference type="PRINTS" id="PR00775">
    <property type="entry name" value="HEATSHOCK90"/>
</dbReference>
<dbReference type="InterPro" id="IPR020575">
    <property type="entry name" value="Hsp90_N"/>
</dbReference>
<dbReference type="AlphaFoldDB" id="X1L6R8"/>
<gene>
    <name evidence="2" type="ORF">S06H3_16136</name>
</gene>
<accession>X1L6R8</accession>
<comment type="caution">
    <text evidence="2">The sequence shown here is derived from an EMBL/GenBank/DDBJ whole genome shotgun (WGS) entry which is preliminary data.</text>
</comment>
<dbReference type="SUPFAM" id="SSF55874">
    <property type="entry name" value="ATPase domain of HSP90 chaperone/DNA topoisomerase II/histidine kinase"/>
    <property type="match status" value="1"/>
</dbReference>
<feature type="domain" description="Sacsin/Nov" evidence="1">
    <location>
        <begin position="16"/>
        <end position="130"/>
    </location>
</feature>
<sequence>MRYSPDAHGTVKALGIEEYPGEMVIIRELVQNADDAFDKGTKIFPTYIKFTITDKELIVEHDGKPFSKPPKNLLKKGKLSAKQYQELESYDFYRISKIGLGKVEERMTGIFGTGFTSVFHVTDNPRIESNGWDFEIHIGDYPVINNIPRNRLTFIHLPYRLTKTKTSSRIGAEIFDESKRQRLEQQILLEAYKAIFYLPIG</sequence>
<organism evidence="2">
    <name type="scientific">marine sediment metagenome</name>
    <dbReference type="NCBI Taxonomy" id="412755"/>
    <lineage>
        <taxon>unclassified sequences</taxon>
        <taxon>metagenomes</taxon>
        <taxon>ecological metagenomes</taxon>
    </lineage>
</organism>
<name>X1L6R8_9ZZZZ</name>